<proteinExistence type="predicted"/>
<keyword evidence="2" id="KW-1185">Reference proteome</keyword>
<name>A0A3A6TVI5_9GAMM</name>
<comment type="caution">
    <text evidence="1">The sequence shown here is derived from an EMBL/GenBank/DDBJ whole genome shotgun (WGS) entry which is preliminary data.</text>
</comment>
<evidence type="ECO:0000313" key="1">
    <source>
        <dbReference type="EMBL" id="RJY16893.1"/>
    </source>
</evidence>
<dbReference type="OrthoDB" id="6399503at2"/>
<gene>
    <name evidence="1" type="ORF">D5R81_08860</name>
</gene>
<dbReference type="RefSeq" id="WP_121853294.1">
    <property type="nucleotide sequence ID" value="NZ_CP037952.1"/>
</dbReference>
<dbReference type="EMBL" id="QYYH01000045">
    <property type="protein sequence ID" value="RJY16893.1"/>
    <property type="molecule type" value="Genomic_DNA"/>
</dbReference>
<protein>
    <submittedName>
        <fullName evidence="1">Uncharacterized protein</fullName>
    </submittedName>
</protein>
<evidence type="ECO:0000313" key="2">
    <source>
        <dbReference type="Proteomes" id="UP000273022"/>
    </source>
</evidence>
<sequence length="442" mass="51189">MINKASIDWNSKTNSIVKGESIRSLARIAKAMYVQIECNDVATGNKTKLSFLCKKMDDKWTLHSRNFHTFWMGGLTRKLEFRLNISFEKLNDKLEQGADQISRTEFQTITPAQNEDDMSFSEVDILFEGVNKYTVFQYKDGSRDIIRKCFFKTPLTDNEVEKPSWIMTELAEFRREFRLRQQDVWALEVLSSEENKRLVCELAVEVVEKLKCYENEFNKKLFGRYVKKMLQKVDMFPTPIEFMNEKRPTNTGKLIQFCIDLINSERVDKHIMLLATQWRVVLFLLVLTDPALKKLIDYDYHNVISPSRDHIKDRNIRLTNHSYFFGNTQISDPDGLMNGLKPQLLLARCWKVNTNSKVAYVKSTLLSGQPYVSGPSGMANSFSAIFGLLDIDIESERGLALQKIFRAFVIGGANHSGEEVDYSFQLARNLYRKLNVQPRNIS</sequence>
<dbReference type="AlphaFoldDB" id="A0A3A6TVI5"/>
<accession>A0A3A6TVI5</accession>
<organism evidence="1 2">
    <name type="scientific">Parashewanella spongiae</name>
    <dbReference type="NCBI Taxonomy" id="342950"/>
    <lineage>
        <taxon>Bacteria</taxon>
        <taxon>Pseudomonadati</taxon>
        <taxon>Pseudomonadota</taxon>
        <taxon>Gammaproteobacteria</taxon>
        <taxon>Alteromonadales</taxon>
        <taxon>Shewanellaceae</taxon>
        <taxon>Parashewanella</taxon>
    </lineage>
</organism>
<dbReference type="Proteomes" id="UP000273022">
    <property type="component" value="Unassembled WGS sequence"/>
</dbReference>
<reference evidence="1 2" key="1">
    <citation type="submission" date="2018-09" db="EMBL/GenBank/DDBJ databases">
        <title>Phylogeny of the Shewanellaceae, and recommendation for two new genera, Pseudoshewanella and Parashewanella.</title>
        <authorList>
            <person name="Wang G."/>
        </authorList>
    </citation>
    <scope>NUCLEOTIDE SEQUENCE [LARGE SCALE GENOMIC DNA]</scope>
    <source>
        <strain evidence="1 2">KCTC 22492</strain>
    </source>
</reference>